<proteinExistence type="predicted"/>
<gene>
    <name evidence="1" type="ORF">KXQ929_LOCUS52156</name>
</gene>
<organism evidence="1 2">
    <name type="scientific">Adineta steineri</name>
    <dbReference type="NCBI Taxonomy" id="433720"/>
    <lineage>
        <taxon>Eukaryota</taxon>
        <taxon>Metazoa</taxon>
        <taxon>Spiralia</taxon>
        <taxon>Gnathifera</taxon>
        <taxon>Rotifera</taxon>
        <taxon>Eurotatoria</taxon>
        <taxon>Bdelloidea</taxon>
        <taxon>Adinetida</taxon>
        <taxon>Adinetidae</taxon>
        <taxon>Adineta</taxon>
    </lineage>
</organism>
<name>A0A820QES9_9BILA</name>
<reference evidence="1" key="1">
    <citation type="submission" date="2021-02" db="EMBL/GenBank/DDBJ databases">
        <authorList>
            <person name="Nowell W R."/>
        </authorList>
    </citation>
    <scope>NUCLEOTIDE SEQUENCE</scope>
</reference>
<accession>A0A820QES9</accession>
<protein>
    <submittedName>
        <fullName evidence="1">Uncharacterized protein</fullName>
    </submittedName>
</protein>
<dbReference type="AlphaFoldDB" id="A0A820QES9"/>
<feature type="non-terminal residue" evidence="1">
    <location>
        <position position="1"/>
    </location>
</feature>
<comment type="caution">
    <text evidence="1">The sequence shown here is derived from an EMBL/GenBank/DDBJ whole genome shotgun (WGS) entry which is preliminary data.</text>
</comment>
<evidence type="ECO:0000313" key="2">
    <source>
        <dbReference type="Proteomes" id="UP000663868"/>
    </source>
</evidence>
<feature type="non-terminal residue" evidence="1">
    <location>
        <position position="89"/>
    </location>
</feature>
<dbReference type="EMBL" id="CAJOBB010027062">
    <property type="protein sequence ID" value="CAF4420421.1"/>
    <property type="molecule type" value="Genomic_DNA"/>
</dbReference>
<dbReference type="Proteomes" id="UP000663868">
    <property type="component" value="Unassembled WGS sequence"/>
</dbReference>
<evidence type="ECO:0000313" key="1">
    <source>
        <dbReference type="EMBL" id="CAF4420421.1"/>
    </source>
</evidence>
<sequence length="89" mass="9067">NPFGGNAFGSGLPYSFQGPLTQGGFGQFGNNPFQGGNAFSGNGATFPPASFSSVPFGGQFRPSFGAPLMPGNGFGNQQFSFPGGQQMSF</sequence>